<keyword evidence="6" id="KW-0832">Ubl conjugation</keyword>
<feature type="compositionally biased region" description="Polar residues" evidence="14">
    <location>
        <begin position="100"/>
        <end position="118"/>
    </location>
</feature>
<protein>
    <submittedName>
        <fullName evidence="16">p63/p73</fullName>
    </submittedName>
</protein>
<evidence type="ECO:0000256" key="11">
    <source>
        <dbReference type="ARBA" id="ARBA00023242"/>
    </source>
</evidence>
<dbReference type="InterPro" id="IPR036674">
    <property type="entry name" value="p53_tetramer_sf"/>
</dbReference>
<dbReference type="GO" id="GO:0006915">
    <property type="term" value="P:apoptotic process"/>
    <property type="evidence" value="ECO:0007669"/>
    <property type="project" value="UniProtKB-KW"/>
</dbReference>
<dbReference type="SUPFAM" id="SSF47769">
    <property type="entry name" value="SAM/Pointed domain"/>
    <property type="match status" value="1"/>
</dbReference>
<dbReference type="SUPFAM" id="SSF49417">
    <property type="entry name" value="p53-like transcription factors"/>
    <property type="match status" value="1"/>
</dbReference>
<feature type="binding site" evidence="12">
    <location>
        <position position="216"/>
    </location>
    <ligand>
        <name>Zn(2+)</name>
        <dbReference type="ChEBI" id="CHEBI:29105"/>
    </ligand>
</feature>
<dbReference type="InterPro" id="IPR008967">
    <property type="entry name" value="p53-like_TF_DNA-bd_sf"/>
</dbReference>
<dbReference type="Pfam" id="PF00870">
    <property type="entry name" value="P53"/>
    <property type="match status" value="1"/>
</dbReference>
<dbReference type="GO" id="GO:0000981">
    <property type="term" value="F:DNA-binding transcription factor activity, RNA polymerase II-specific"/>
    <property type="evidence" value="ECO:0007669"/>
    <property type="project" value="TreeGrafter"/>
</dbReference>
<dbReference type="CDD" id="cd09503">
    <property type="entry name" value="SAM_tumor-p63_p73"/>
    <property type="match status" value="1"/>
</dbReference>
<organism evidence="16">
    <name type="scientific">Mya arenaria</name>
    <name type="common">Soft-shell clam</name>
    <dbReference type="NCBI Taxonomy" id="6604"/>
    <lineage>
        <taxon>Eukaryota</taxon>
        <taxon>Metazoa</taxon>
        <taxon>Spiralia</taxon>
        <taxon>Lophotrochozoa</taxon>
        <taxon>Mollusca</taxon>
        <taxon>Bivalvia</taxon>
        <taxon>Autobranchia</taxon>
        <taxon>Heteroconchia</taxon>
        <taxon>Euheterodonta</taxon>
        <taxon>Imparidentia</taxon>
        <taxon>Neoheterodontei</taxon>
        <taxon>Myida</taxon>
        <taxon>Myoidea</taxon>
        <taxon>Myidae</taxon>
        <taxon>Mya</taxon>
    </lineage>
</organism>
<evidence type="ECO:0000256" key="4">
    <source>
        <dbReference type="ARBA" id="ARBA00022723"/>
    </source>
</evidence>
<dbReference type="EMBL" id="FJ041332">
    <property type="protein sequence ID" value="ACK28180.1"/>
    <property type="molecule type" value="Genomic_DNA"/>
</dbReference>
<feature type="site" description="Interaction with DNA" evidence="13">
    <location>
        <position position="160"/>
    </location>
</feature>
<evidence type="ECO:0000256" key="1">
    <source>
        <dbReference type="ARBA" id="ARBA00004123"/>
    </source>
</evidence>
<dbReference type="InterPro" id="IPR010991">
    <property type="entry name" value="p53_tetrameristn"/>
</dbReference>
<dbReference type="GO" id="GO:0005634">
    <property type="term" value="C:nucleus"/>
    <property type="evidence" value="ECO:0007669"/>
    <property type="project" value="UniProtKB-SubCell"/>
</dbReference>
<feature type="region of interest" description="Disordered" evidence="14">
    <location>
        <begin position="1"/>
        <end position="21"/>
    </location>
</feature>
<evidence type="ECO:0000256" key="7">
    <source>
        <dbReference type="ARBA" id="ARBA00023015"/>
    </source>
</evidence>
<dbReference type="GO" id="GO:0046872">
    <property type="term" value="F:metal ion binding"/>
    <property type="evidence" value="ECO:0007669"/>
    <property type="project" value="UniProtKB-KW"/>
</dbReference>
<dbReference type="PRINTS" id="PR00386">
    <property type="entry name" value="P53SUPPRESSR"/>
</dbReference>
<evidence type="ECO:0000256" key="14">
    <source>
        <dbReference type="SAM" id="MobiDB-lite"/>
    </source>
</evidence>
<accession>B8X347</accession>
<dbReference type="Pfam" id="PF07710">
    <property type="entry name" value="P53_tetramer"/>
    <property type="match status" value="1"/>
</dbReference>
<dbReference type="OrthoDB" id="5915660at2759"/>
<dbReference type="Pfam" id="PF07647">
    <property type="entry name" value="SAM_2"/>
    <property type="match status" value="1"/>
</dbReference>
<evidence type="ECO:0000256" key="3">
    <source>
        <dbReference type="ARBA" id="ARBA00022703"/>
    </source>
</evidence>
<dbReference type="Gene3D" id="2.60.40.720">
    <property type="match status" value="1"/>
</dbReference>
<sequence length="621" mass="69302">MSHEALHKMSQVAIHGTPPNQPMSQETFEYLWHTLEEVTDNVDYTHINTRELDYSYDDSEDGTSLQVEKFRINQHHTDVSDLLNPIIGTTSSSSMSPDSQTNISGSTASSPYQEMTLTSPPPYSPHTNLTSPIPTVPSNTNYPGDYGFEISFATPSKETKSTTWTYSDILKKLYVRMATTCPVRFKTLRQPPPGCVIRSMPIFMKPEHVQEAVKRCPNHATSKEFNENHPAPNHLVRCEHKVSKYVEDPYTNRQSVLIPQETPQAGSEWVTNLFQFMCLGSCVGGPNRRPLQIVFTLEKDNQVLGRRCVEVRICACPGRDRKADERGSLPPMVSGGVKKSQMPKFSMGTEITTVSSGKKRKFEDDEQTFTLTVRGRENYDMLCKIRDSLEIAALLPQNQLQSLKQKQVEVQRQSSSIQAATSSARIPAIAATPATTYVQQGVTTTSSDGKQLTMPFNTQELVQVTSSDASHDGAVPQPIKEETIQNDMQDNSVSTWLNALGLGAYIDGFHEQTLYSLLQLDDFSLDDLAKMKIGNSHRNKIWKSLLELRNQGFTTAESQDLLAKQASSTSTISLASQGSISQNSTYNPGFYEVTRYTFKHTISLTKEERHVQTRSSASKAD</sequence>
<keyword evidence="9" id="KW-0010">Activator</keyword>
<keyword evidence="7" id="KW-0805">Transcription regulation</keyword>
<name>B8X347_MYAAR</name>
<dbReference type="InterPro" id="IPR002117">
    <property type="entry name" value="p53_tumour_suppressor"/>
</dbReference>
<evidence type="ECO:0000256" key="9">
    <source>
        <dbReference type="ARBA" id="ARBA00023159"/>
    </source>
</evidence>
<evidence type="ECO:0000313" key="16">
    <source>
        <dbReference type="EMBL" id="ACK28180.1"/>
    </source>
</evidence>
<keyword evidence="11" id="KW-0539">Nucleus</keyword>
<comment type="subcellular location">
    <subcellularLocation>
        <location evidence="1">Nucleus</location>
    </subcellularLocation>
</comment>
<feature type="binding site" evidence="12">
    <location>
        <position position="219"/>
    </location>
    <ligand>
        <name>Zn(2+)</name>
        <dbReference type="ChEBI" id="CHEBI:29105"/>
    </ligand>
</feature>
<dbReference type="PANTHER" id="PTHR11447:SF16">
    <property type="entry name" value="P53 PROTEIN LONG FORM VARIANT 1"/>
    <property type="match status" value="1"/>
</dbReference>
<evidence type="ECO:0000256" key="10">
    <source>
        <dbReference type="ARBA" id="ARBA00023163"/>
    </source>
</evidence>
<dbReference type="InterPro" id="IPR001660">
    <property type="entry name" value="SAM"/>
</dbReference>
<dbReference type="Gene3D" id="4.10.170.10">
    <property type="entry name" value="p53-like tetramerisation domain"/>
    <property type="match status" value="1"/>
</dbReference>
<dbReference type="Gene3D" id="1.10.150.50">
    <property type="entry name" value="Transcription Factor, Ets-1"/>
    <property type="match status" value="1"/>
</dbReference>
<evidence type="ECO:0000256" key="2">
    <source>
        <dbReference type="ARBA" id="ARBA00006167"/>
    </source>
</evidence>
<dbReference type="PANTHER" id="PTHR11447">
    <property type="entry name" value="CELLULAR TUMOR ANTIGEN P53"/>
    <property type="match status" value="1"/>
</dbReference>
<dbReference type="SUPFAM" id="SSF47719">
    <property type="entry name" value="p53 tetramerization domain"/>
    <property type="match status" value="1"/>
</dbReference>
<keyword evidence="8" id="KW-0238">DNA-binding</keyword>
<evidence type="ECO:0000256" key="8">
    <source>
        <dbReference type="ARBA" id="ARBA00023125"/>
    </source>
</evidence>
<dbReference type="GO" id="GO:0051262">
    <property type="term" value="P:protein tetramerization"/>
    <property type="evidence" value="ECO:0007669"/>
    <property type="project" value="InterPro"/>
</dbReference>
<dbReference type="SMART" id="SM00454">
    <property type="entry name" value="SAM"/>
    <property type="match status" value="1"/>
</dbReference>
<dbReference type="InterPro" id="IPR011615">
    <property type="entry name" value="p53_DNA-bd"/>
</dbReference>
<dbReference type="InterPro" id="IPR012346">
    <property type="entry name" value="p53/RUNT-type_TF_DNA-bd_sf"/>
</dbReference>
<keyword evidence="4 12" id="KW-0479">Metal-binding</keyword>
<keyword evidence="10" id="KW-0804">Transcription</keyword>
<dbReference type="CDD" id="cd08367">
    <property type="entry name" value="P53"/>
    <property type="match status" value="1"/>
</dbReference>
<dbReference type="InterPro" id="IPR013761">
    <property type="entry name" value="SAM/pointed_sf"/>
</dbReference>
<comment type="cofactor">
    <cofactor evidence="12">
        <name>Zn(2+)</name>
        <dbReference type="ChEBI" id="CHEBI:29105"/>
    </cofactor>
    <text evidence="12">Binds 1 zinc ion per subunit.</text>
</comment>
<keyword evidence="5 12" id="KW-0862">Zinc</keyword>
<evidence type="ECO:0000256" key="6">
    <source>
        <dbReference type="ARBA" id="ARBA00022843"/>
    </source>
</evidence>
<feature type="binding site" evidence="12">
    <location>
        <position position="282"/>
    </location>
    <ligand>
        <name>Zn(2+)</name>
        <dbReference type="ChEBI" id="CHEBI:29105"/>
    </ligand>
</feature>
<feature type="binding site" evidence="12">
    <location>
        <position position="278"/>
    </location>
    <ligand>
        <name>Zn(2+)</name>
        <dbReference type="ChEBI" id="CHEBI:29105"/>
    </ligand>
</feature>
<feature type="region of interest" description="Disordered" evidence="14">
    <location>
        <begin position="88"/>
        <end position="119"/>
    </location>
</feature>
<proteinExistence type="inferred from homology"/>
<evidence type="ECO:0000256" key="5">
    <source>
        <dbReference type="ARBA" id="ARBA00022833"/>
    </source>
</evidence>
<dbReference type="AlphaFoldDB" id="B8X347"/>
<dbReference type="GO" id="GO:0000978">
    <property type="term" value="F:RNA polymerase II cis-regulatory region sequence-specific DNA binding"/>
    <property type="evidence" value="ECO:0007669"/>
    <property type="project" value="TreeGrafter"/>
</dbReference>
<evidence type="ECO:0000259" key="15">
    <source>
        <dbReference type="PROSITE" id="PS50105"/>
    </source>
</evidence>
<reference evidence="16" key="1">
    <citation type="submission" date="2008-08" db="EMBL/GenBank/DDBJ databases">
        <title>Soft-shell clam (Mya arenaria) homologs for human p53 and p63/73-like proteins are transcribed from a single gene: Implications for evolution of the gene family.</title>
        <authorList>
            <person name="Walker C.W."/>
            <person name="Kelley M.L."/>
            <person name="Tucker A."/>
            <person name="Thomas K."/>
            <person name="Van Beneden R.J."/>
        </authorList>
    </citation>
    <scope>NUCLEOTIDE SEQUENCE</scope>
</reference>
<keyword evidence="3" id="KW-0053">Apoptosis</keyword>
<evidence type="ECO:0000256" key="12">
    <source>
        <dbReference type="PIRSR" id="PIRSR602117-1"/>
    </source>
</evidence>
<evidence type="ECO:0000256" key="13">
    <source>
        <dbReference type="PIRSR" id="PIRSR602117-2"/>
    </source>
</evidence>
<dbReference type="PROSITE" id="PS50105">
    <property type="entry name" value="SAM_DOMAIN"/>
    <property type="match status" value="1"/>
</dbReference>
<comment type="similarity">
    <text evidence="2">Belongs to the p53 family.</text>
</comment>
<feature type="domain" description="SAM" evidence="15">
    <location>
        <begin position="488"/>
        <end position="534"/>
    </location>
</feature>